<keyword evidence="1" id="KW-0808">Transferase</keyword>
<keyword evidence="6" id="KW-1185">Reference proteome</keyword>
<comment type="caution">
    <text evidence="5">The sequence shown here is derived from an EMBL/GenBank/DDBJ whole genome shotgun (WGS) entry which is preliminary data.</text>
</comment>
<dbReference type="GO" id="GO:0031415">
    <property type="term" value="C:NatA complex"/>
    <property type="evidence" value="ECO:0007669"/>
    <property type="project" value="InterPro"/>
</dbReference>
<evidence type="ECO:0000259" key="4">
    <source>
        <dbReference type="PROSITE" id="PS51186"/>
    </source>
</evidence>
<feature type="domain" description="N-acetyltransferase" evidence="4">
    <location>
        <begin position="1"/>
        <end position="156"/>
    </location>
</feature>
<dbReference type="Pfam" id="PF00583">
    <property type="entry name" value="Acetyltransf_1"/>
    <property type="match status" value="1"/>
</dbReference>
<dbReference type="InterPro" id="IPR016181">
    <property type="entry name" value="Acyl_CoA_acyltransferase"/>
</dbReference>
<dbReference type="OrthoDB" id="25586at2759"/>
<dbReference type="FunFam" id="3.40.630.30:FF:000037">
    <property type="entry name" value="N-alpha-acetyltransferase daf-31-like"/>
    <property type="match status" value="1"/>
</dbReference>
<comment type="similarity">
    <text evidence="3">Belongs to the acetyltransferase family. ARD1 subfamily.</text>
</comment>
<evidence type="ECO:0000256" key="2">
    <source>
        <dbReference type="ARBA" id="ARBA00023315"/>
    </source>
</evidence>
<dbReference type="Proteomes" id="UP000807342">
    <property type="component" value="Unassembled WGS sequence"/>
</dbReference>
<dbReference type="EMBL" id="MU151120">
    <property type="protein sequence ID" value="KAF9449792.1"/>
    <property type="molecule type" value="Genomic_DNA"/>
</dbReference>
<organism evidence="5 6">
    <name type="scientific">Macrolepiota fuliginosa MF-IS2</name>
    <dbReference type="NCBI Taxonomy" id="1400762"/>
    <lineage>
        <taxon>Eukaryota</taxon>
        <taxon>Fungi</taxon>
        <taxon>Dikarya</taxon>
        <taxon>Basidiomycota</taxon>
        <taxon>Agaricomycotina</taxon>
        <taxon>Agaricomycetes</taxon>
        <taxon>Agaricomycetidae</taxon>
        <taxon>Agaricales</taxon>
        <taxon>Agaricineae</taxon>
        <taxon>Agaricaceae</taxon>
        <taxon>Macrolepiota</taxon>
    </lineage>
</organism>
<dbReference type="PANTHER" id="PTHR23091:SF4">
    <property type="entry name" value="N-TERMINAL AMINO-ACID N(ALPHA)-ACETYLTRANSFERASE NATA"/>
    <property type="match status" value="1"/>
</dbReference>
<evidence type="ECO:0000256" key="3">
    <source>
        <dbReference type="ARBA" id="ARBA00025786"/>
    </source>
</evidence>
<name>A0A9P5XEA3_9AGAR</name>
<evidence type="ECO:0000313" key="5">
    <source>
        <dbReference type="EMBL" id="KAF9449792.1"/>
    </source>
</evidence>
<keyword evidence="2" id="KW-0012">Acyltransferase</keyword>
<evidence type="ECO:0000313" key="6">
    <source>
        <dbReference type="Proteomes" id="UP000807342"/>
    </source>
</evidence>
<gene>
    <name evidence="5" type="ORF">P691DRAFT_532883</name>
</gene>
<dbReference type="GO" id="GO:1990190">
    <property type="term" value="F:protein-N-terminal-glutamate acetyltransferase activity"/>
    <property type="evidence" value="ECO:0007669"/>
    <property type="project" value="TreeGrafter"/>
</dbReference>
<dbReference type="AlphaFoldDB" id="A0A9P5XEA3"/>
<evidence type="ECO:0000256" key="1">
    <source>
        <dbReference type="ARBA" id="ARBA00022679"/>
    </source>
</evidence>
<dbReference type="GO" id="GO:1990189">
    <property type="term" value="F:protein N-terminal-serine acetyltransferase activity"/>
    <property type="evidence" value="ECO:0007669"/>
    <property type="project" value="TreeGrafter"/>
</dbReference>
<sequence>MNIRRAKVEDLAGMQASNLQNLPENYSMRFWIYHLMSWPQLSYVAEDHKGRIVGYVLSRIEEPDEDNPEKDIHGHVNSISVLRQYRRLGIAKKLMLLSQEAMESVYGAAYVSLHVRRSNKAAIGLYKDTLGFEVAKVEKKYYGDGEDALSMRLYFDPEESHAQQ</sequence>
<dbReference type="Gene3D" id="3.40.630.30">
    <property type="match status" value="1"/>
</dbReference>
<accession>A0A9P5XEA3</accession>
<proteinExistence type="inferred from homology"/>
<dbReference type="SUPFAM" id="SSF55729">
    <property type="entry name" value="Acyl-CoA N-acyltransferases (Nat)"/>
    <property type="match status" value="1"/>
</dbReference>
<dbReference type="InterPro" id="IPR000182">
    <property type="entry name" value="GNAT_dom"/>
</dbReference>
<dbReference type="PANTHER" id="PTHR23091">
    <property type="entry name" value="N-TERMINAL ACETYLTRANSFERASE"/>
    <property type="match status" value="1"/>
</dbReference>
<protein>
    <submittedName>
        <fullName evidence="5">Acyl-CoA N-acyltransferase</fullName>
    </submittedName>
</protein>
<dbReference type="CDD" id="cd04301">
    <property type="entry name" value="NAT_SF"/>
    <property type="match status" value="1"/>
</dbReference>
<dbReference type="PROSITE" id="PS51186">
    <property type="entry name" value="GNAT"/>
    <property type="match status" value="1"/>
</dbReference>
<dbReference type="InterPro" id="IPR045047">
    <property type="entry name" value="Ard1-like"/>
</dbReference>
<reference evidence="5" key="1">
    <citation type="submission" date="2020-11" db="EMBL/GenBank/DDBJ databases">
        <authorList>
            <consortium name="DOE Joint Genome Institute"/>
            <person name="Ahrendt S."/>
            <person name="Riley R."/>
            <person name="Andreopoulos W."/>
            <person name="Labutti K."/>
            <person name="Pangilinan J."/>
            <person name="Ruiz-Duenas F.J."/>
            <person name="Barrasa J.M."/>
            <person name="Sanchez-Garcia M."/>
            <person name="Camarero S."/>
            <person name="Miyauchi S."/>
            <person name="Serrano A."/>
            <person name="Linde D."/>
            <person name="Babiker R."/>
            <person name="Drula E."/>
            <person name="Ayuso-Fernandez I."/>
            <person name="Pacheco R."/>
            <person name="Padilla G."/>
            <person name="Ferreira P."/>
            <person name="Barriuso J."/>
            <person name="Kellner H."/>
            <person name="Castanera R."/>
            <person name="Alfaro M."/>
            <person name="Ramirez L."/>
            <person name="Pisabarro A.G."/>
            <person name="Kuo A."/>
            <person name="Tritt A."/>
            <person name="Lipzen A."/>
            <person name="He G."/>
            <person name="Yan M."/>
            <person name="Ng V."/>
            <person name="Cullen D."/>
            <person name="Martin F."/>
            <person name="Rosso M.-N."/>
            <person name="Henrissat B."/>
            <person name="Hibbett D."/>
            <person name="Martinez A.T."/>
            <person name="Grigoriev I.V."/>
        </authorList>
    </citation>
    <scope>NUCLEOTIDE SEQUENCE</scope>
    <source>
        <strain evidence="5">MF-IS2</strain>
    </source>
</reference>